<evidence type="ECO:0000256" key="1">
    <source>
        <dbReference type="SAM" id="MobiDB-lite"/>
    </source>
</evidence>
<sequence length="167" mass="19234">KVDSIWKDRIERALKHVCRAIDLRQRRDIVPILKTLGEQVEQFNASRRPRIISESFSIANKRSHYTASTYDDVTGDELTCSVSILPQVDQIPNMFTYVPLQKNILCDTVTNLADLLLDEDDEDIKKLLNSVQSDTLVEEETLRSGSTTRRSRRSTKIPTARDKHNEY</sequence>
<feature type="non-terminal residue" evidence="2">
    <location>
        <position position="167"/>
    </location>
</feature>
<comment type="caution">
    <text evidence="2">The sequence shown here is derived from an EMBL/GenBank/DDBJ whole genome shotgun (WGS) entry which is preliminary data.</text>
</comment>
<dbReference type="Proteomes" id="UP000681967">
    <property type="component" value="Unassembled WGS sequence"/>
</dbReference>
<evidence type="ECO:0000313" key="3">
    <source>
        <dbReference type="EMBL" id="CAF5218981.1"/>
    </source>
</evidence>
<accession>A0A8S3G3N8</accession>
<evidence type="ECO:0000313" key="4">
    <source>
        <dbReference type="Proteomes" id="UP000681967"/>
    </source>
</evidence>
<name>A0A8S3G3N8_9BILA</name>
<feature type="non-terminal residue" evidence="2">
    <location>
        <position position="1"/>
    </location>
</feature>
<proteinExistence type="predicted"/>
<reference evidence="2" key="1">
    <citation type="submission" date="2021-02" db="EMBL/GenBank/DDBJ databases">
        <authorList>
            <person name="Nowell W R."/>
        </authorList>
    </citation>
    <scope>NUCLEOTIDE SEQUENCE</scope>
</reference>
<dbReference type="Proteomes" id="UP000681720">
    <property type="component" value="Unassembled WGS sequence"/>
</dbReference>
<organism evidence="2 4">
    <name type="scientific">Rotaria magnacalcarata</name>
    <dbReference type="NCBI Taxonomy" id="392030"/>
    <lineage>
        <taxon>Eukaryota</taxon>
        <taxon>Metazoa</taxon>
        <taxon>Spiralia</taxon>
        <taxon>Gnathifera</taxon>
        <taxon>Rotifera</taxon>
        <taxon>Eurotatoria</taxon>
        <taxon>Bdelloidea</taxon>
        <taxon>Philodinida</taxon>
        <taxon>Philodinidae</taxon>
        <taxon>Rotaria</taxon>
    </lineage>
</organism>
<gene>
    <name evidence="2" type="ORF">BYL167_LOCUS72341</name>
    <name evidence="3" type="ORF">GIL414_LOCUS83240</name>
</gene>
<dbReference type="EMBL" id="CAJOBJ010362475">
    <property type="protein sequence ID" value="CAF5218981.1"/>
    <property type="molecule type" value="Genomic_DNA"/>
</dbReference>
<evidence type="ECO:0000313" key="2">
    <source>
        <dbReference type="EMBL" id="CAF5151472.1"/>
    </source>
</evidence>
<feature type="region of interest" description="Disordered" evidence="1">
    <location>
        <begin position="138"/>
        <end position="167"/>
    </location>
</feature>
<dbReference type="AlphaFoldDB" id="A0A8S3G3N8"/>
<protein>
    <submittedName>
        <fullName evidence="2">Uncharacterized protein</fullName>
    </submittedName>
</protein>
<dbReference type="EMBL" id="CAJOBH010258013">
    <property type="protein sequence ID" value="CAF5151472.1"/>
    <property type="molecule type" value="Genomic_DNA"/>
</dbReference>